<dbReference type="AlphaFoldDB" id="A0A2A6D249"/>
<gene>
    <name evidence="1" type="primary">WBGene00284319</name>
</gene>
<sequence>MSFKQPTITYSPDRCKATVTCSLEFTDMGGAMVPTTIFFGTTSRSKRDATATQLERAHGFLPWVTSTIDE</sequence>
<organism evidence="1 2">
    <name type="scientific">Pristionchus pacificus</name>
    <name type="common">Parasitic nematode worm</name>
    <dbReference type="NCBI Taxonomy" id="54126"/>
    <lineage>
        <taxon>Eukaryota</taxon>
        <taxon>Metazoa</taxon>
        <taxon>Ecdysozoa</taxon>
        <taxon>Nematoda</taxon>
        <taxon>Chromadorea</taxon>
        <taxon>Rhabditida</taxon>
        <taxon>Rhabditina</taxon>
        <taxon>Diplogasteromorpha</taxon>
        <taxon>Diplogasteroidea</taxon>
        <taxon>Neodiplogasteridae</taxon>
        <taxon>Pristionchus</taxon>
    </lineage>
</organism>
<evidence type="ECO:0000313" key="2">
    <source>
        <dbReference type="Proteomes" id="UP000005239"/>
    </source>
</evidence>
<dbReference type="Proteomes" id="UP000005239">
    <property type="component" value="Unassembled WGS sequence"/>
</dbReference>
<evidence type="ECO:0000313" key="1">
    <source>
        <dbReference type="EnsemblMetazoa" id="PPA45950.1"/>
    </source>
</evidence>
<reference evidence="1" key="2">
    <citation type="submission" date="2022-06" db="UniProtKB">
        <authorList>
            <consortium name="EnsemblMetazoa"/>
        </authorList>
    </citation>
    <scope>IDENTIFICATION</scope>
    <source>
        <strain evidence="1">PS312</strain>
    </source>
</reference>
<protein>
    <submittedName>
        <fullName evidence="1">Uncharacterized protein</fullName>
    </submittedName>
</protein>
<accession>A0A2A6D249</accession>
<keyword evidence="2" id="KW-1185">Reference proteome</keyword>
<name>A0A2A6D249_PRIPA</name>
<proteinExistence type="predicted"/>
<dbReference type="EnsemblMetazoa" id="PPA45950.1">
    <property type="protein sequence ID" value="PPA45950.1"/>
    <property type="gene ID" value="WBGene00284319"/>
</dbReference>
<reference evidence="2" key="1">
    <citation type="journal article" date="2008" name="Nat. Genet.">
        <title>The Pristionchus pacificus genome provides a unique perspective on nematode lifestyle and parasitism.</title>
        <authorList>
            <person name="Dieterich C."/>
            <person name="Clifton S.W."/>
            <person name="Schuster L.N."/>
            <person name="Chinwalla A."/>
            <person name="Delehaunty K."/>
            <person name="Dinkelacker I."/>
            <person name="Fulton L."/>
            <person name="Fulton R."/>
            <person name="Godfrey J."/>
            <person name="Minx P."/>
            <person name="Mitreva M."/>
            <person name="Roeseler W."/>
            <person name="Tian H."/>
            <person name="Witte H."/>
            <person name="Yang S.P."/>
            <person name="Wilson R.K."/>
            <person name="Sommer R.J."/>
        </authorList>
    </citation>
    <scope>NUCLEOTIDE SEQUENCE [LARGE SCALE GENOMIC DNA]</scope>
    <source>
        <strain evidence="2">PS312</strain>
    </source>
</reference>
<accession>A0A8R1V4P1</accession>